<dbReference type="RefSeq" id="WP_033521626.1">
    <property type="nucleotide sequence ID" value="NZ_JGZC01000006.1"/>
</dbReference>
<dbReference type="OrthoDB" id="3197085at2"/>
<dbReference type="Proteomes" id="UP000029060">
    <property type="component" value="Unassembled WGS sequence"/>
</dbReference>
<dbReference type="STRING" id="78345.BMERY_0970"/>
<dbReference type="EMBL" id="JGZC01000006">
    <property type="protein sequence ID" value="KFI70469.1"/>
    <property type="molecule type" value="Genomic_DNA"/>
</dbReference>
<feature type="domain" description="Type I restriction modification DNA specificity" evidence="4">
    <location>
        <begin position="215"/>
        <end position="354"/>
    </location>
</feature>
<dbReference type="REBASE" id="384941">
    <property type="entry name" value="S.Bme11341ORF971P"/>
</dbReference>
<name>A0A087BHG9_9BIFI</name>
<dbReference type="InterPro" id="IPR052021">
    <property type="entry name" value="Type-I_RS_S_subunit"/>
</dbReference>
<dbReference type="CDD" id="cd17495">
    <property type="entry name" value="RMtype1_S_Cep9333ORF4827P-TRD2-CR2_like"/>
    <property type="match status" value="1"/>
</dbReference>
<dbReference type="InterPro" id="IPR044946">
    <property type="entry name" value="Restrct_endonuc_typeI_TRD_sf"/>
</dbReference>
<organism evidence="5 6">
    <name type="scientific">Bifidobacterium merycicum</name>
    <dbReference type="NCBI Taxonomy" id="78345"/>
    <lineage>
        <taxon>Bacteria</taxon>
        <taxon>Bacillati</taxon>
        <taxon>Actinomycetota</taxon>
        <taxon>Actinomycetes</taxon>
        <taxon>Bifidobacteriales</taxon>
        <taxon>Bifidobacteriaceae</taxon>
        <taxon>Bifidobacterium</taxon>
    </lineage>
</organism>
<feature type="domain" description="Type I restriction modification DNA specificity" evidence="4">
    <location>
        <begin position="2"/>
        <end position="186"/>
    </location>
</feature>
<gene>
    <name evidence="5" type="ORF">BMERY_0970</name>
</gene>
<evidence type="ECO:0000313" key="6">
    <source>
        <dbReference type="Proteomes" id="UP000029060"/>
    </source>
</evidence>
<dbReference type="SUPFAM" id="SSF116734">
    <property type="entry name" value="DNA methylase specificity domain"/>
    <property type="match status" value="2"/>
</dbReference>
<keyword evidence="3" id="KW-0238">DNA-binding</keyword>
<dbReference type="InterPro" id="IPR000055">
    <property type="entry name" value="Restrct_endonuc_typeI_TRD"/>
</dbReference>
<dbReference type="PANTHER" id="PTHR30408">
    <property type="entry name" value="TYPE-1 RESTRICTION ENZYME ECOKI SPECIFICITY PROTEIN"/>
    <property type="match status" value="1"/>
</dbReference>
<evidence type="ECO:0000313" key="5">
    <source>
        <dbReference type="EMBL" id="KFI70469.1"/>
    </source>
</evidence>
<dbReference type="AlphaFoldDB" id="A0A087BHG9"/>
<dbReference type="eggNOG" id="COG0732">
    <property type="taxonomic scope" value="Bacteria"/>
</dbReference>
<dbReference type="Gene3D" id="3.90.220.20">
    <property type="entry name" value="DNA methylase specificity domains"/>
    <property type="match status" value="2"/>
</dbReference>
<dbReference type="GO" id="GO:0009307">
    <property type="term" value="P:DNA restriction-modification system"/>
    <property type="evidence" value="ECO:0007669"/>
    <property type="project" value="UniProtKB-KW"/>
</dbReference>
<keyword evidence="2" id="KW-0680">Restriction system</keyword>
<protein>
    <submittedName>
        <fullName evidence="5">Restriction modification system DNA specificity domain-containing protein</fullName>
    </submittedName>
</protein>
<sequence length="399" mass="44244">MKWNAVKLGDICIDGGIQTGPFGSQLHQSDYSDEGTPVVMPVDLIDGGISTERIARVNDDHVQRLSRHMLEPGDVVYARRGDVGRCSRVTQSEAGWLCGTGCLRLRADSNLVDKTFLYYALSNPVVVGWVRNHAIGATMPNLNTTILGDVPLCIPDSLGAQRSIASILMAYDNLIENNRRQISLLEETAQRLYREWFVDLRFPGHENTEISEGLPSGWAEKSLAEIADVVMGQSPKSEYYNDAGEGLPFHQGVSSYGLRFVRDETYTTSVTRIGKAGSILFSVRAPVGRLNYTKNEIVLGRGLAAMNHRQGLQSYLYYMLKERFFKEDMIGNGSIFASISKGDLLAQKFVVPDSDLAERFDLLCRPIDKQIARCDDAIKAATEARDRLLPKLMSGEVEV</sequence>
<dbReference type="GO" id="GO:0003677">
    <property type="term" value="F:DNA binding"/>
    <property type="evidence" value="ECO:0007669"/>
    <property type="project" value="UniProtKB-KW"/>
</dbReference>
<accession>A0A087BHG9</accession>
<reference evidence="5 6" key="1">
    <citation type="submission" date="2014-03" db="EMBL/GenBank/DDBJ databases">
        <title>Genomics of Bifidobacteria.</title>
        <authorList>
            <person name="Ventura M."/>
            <person name="Milani C."/>
            <person name="Lugli G.A."/>
        </authorList>
    </citation>
    <scope>NUCLEOTIDE SEQUENCE [LARGE SCALE GENOMIC DNA]</scope>
    <source>
        <strain evidence="5 6">LMG 11341</strain>
    </source>
</reference>
<keyword evidence="6" id="KW-1185">Reference proteome</keyword>
<dbReference type="Pfam" id="PF01420">
    <property type="entry name" value="Methylase_S"/>
    <property type="match status" value="2"/>
</dbReference>
<evidence type="ECO:0000256" key="3">
    <source>
        <dbReference type="ARBA" id="ARBA00023125"/>
    </source>
</evidence>
<comment type="similarity">
    <text evidence="1">Belongs to the type-I restriction system S methylase family.</text>
</comment>
<proteinExistence type="inferred from homology"/>
<evidence type="ECO:0000256" key="2">
    <source>
        <dbReference type="ARBA" id="ARBA00022747"/>
    </source>
</evidence>
<dbReference type="CDD" id="cd16961">
    <property type="entry name" value="RMtype1_S_TRD-CR_like"/>
    <property type="match status" value="1"/>
</dbReference>
<evidence type="ECO:0000259" key="4">
    <source>
        <dbReference type="Pfam" id="PF01420"/>
    </source>
</evidence>
<comment type="caution">
    <text evidence="5">The sequence shown here is derived from an EMBL/GenBank/DDBJ whole genome shotgun (WGS) entry which is preliminary data.</text>
</comment>
<dbReference type="PANTHER" id="PTHR30408:SF13">
    <property type="entry name" value="TYPE I RESTRICTION ENZYME HINDI SPECIFICITY SUBUNIT"/>
    <property type="match status" value="1"/>
</dbReference>
<evidence type="ECO:0000256" key="1">
    <source>
        <dbReference type="ARBA" id="ARBA00010923"/>
    </source>
</evidence>